<dbReference type="Proteomes" id="UP001158576">
    <property type="component" value="Chromosome 1"/>
</dbReference>
<keyword evidence="1" id="KW-1133">Transmembrane helix</keyword>
<keyword evidence="1" id="KW-0812">Transmembrane</keyword>
<evidence type="ECO:0000313" key="3">
    <source>
        <dbReference type="Proteomes" id="UP001158576"/>
    </source>
</evidence>
<feature type="transmembrane region" description="Helical" evidence="1">
    <location>
        <begin position="15"/>
        <end position="34"/>
    </location>
</feature>
<dbReference type="EMBL" id="OU015566">
    <property type="protein sequence ID" value="CAG5101959.1"/>
    <property type="molecule type" value="Genomic_DNA"/>
</dbReference>
<accession>A0ABN7SJ79</accession>
<organism evidence="2 3">
    <name type="scientific">Oikopleura dioica</name>
    <name type="common">Tunicate</name>
    <dbReference type="NCBI Taxonomy" id="34765"/>
    <lineage>
        <taxon>Eukaryota</taxon>
        <taxon>Metazoa</taxon>
        <taxon>Chordata</taxon>
        <taxon>Tunicata</taxon>
        <taxon>Appendicularia</taxon>
        <taxon>Copelata</taxon>
        <taxon>Oikopleuridae</taxon>
        <taxon>Oikopleura</taxon>
    </lineage>
</organism>
<evidence type="ECO:0000313" key="2">
    <source>
        <dbReference type="EMBL" id="CAG5101959.1"/>
    </source>
</evidence>
<gene>
    <name evidence="2" type="ORF">OKIOD_LOCUS8842</name>
</gene>
<sequence length="229" mass="26457">MDETVLRELFFRKTWIFVLFPFALTMLMITKPALNMINKSHPAVLSQQMRQVPAGDLGKFEGQFLDQMAKPIQSTIMEEDVSNITVVSSSGEVFKGLIVNERIMVPYDEAKQFCEEKGAFLPWFELANSNLLSSRQIWIESECDYFEKTIEASNKISKTILDDLMTSFVQEHQTLELIGRPSIPGFSPCLVPSKKLTDFGRNIFAKTRLTNWDEQFSIRVKKFYAIYRR</sequence>
<reference evidence="2 3" key="1">
    <citation type="submission" date="2021-04" db="EMBL/GenBank/DDBJ databases">
        <authorList>
            <person name="Bliznina A."/>
        </authorList>
    </citation>
    <scope>NUCLEOTIDE SEQUENCE [LARGE SCALE GENOMIC DNA]</scope>
</reference>
<keyword evidence="1" id="KW-0472">Membrane</keyword>
<proteinExistence type="predicted"/>
<evidence type="ECO:0000256" key="1">
    <source>
        <dbReference type="SAM" id="Phobius"/>
    </source>
</evidence>
<protein>
    <submittedName>
        <fullName evidence="2">Oidioi.mRNA.OKI2018_I69.chr1.g77.t1.cds</fullName>
    </submittedName>
</protein>
<keyword evidence="3" id="KW-1185">Reference proteome</keyword>
<name>A0ABN7SJ79_OIKDI</name>